<name>A0A816CFK6_ADIRI</name>
<dbReference type="OrthoDB" id="10018306at2759"/>
<protein>
    <submittedName>
        <fullName evidence="3">Uncharacterized protein</fullName>
    </submittedName>
</protein>
<sequence>MLTTSHYPAKSKLSQQYWIDQHSIQIPWLNFLTSQSIPEETDSSDYSRSHRTESESSSSSEESYIILEITQPDKNQQLNYAEIIECKQCVQPLIIEIPKQERAVEHQCEPINEHEKVIQRTNFILFHVPQKLDKAISVSDEDFHIDIRQSTISQYSIGTDTLIEPTKSKTETKIVKHIYEFDDPSKEKYHRVKEQIKTNSNTSKSSTVLRLIKDRTRHVKSKYTLSNKENLSSEPELLNVKYLDGRPSLSHPNYSNKPVSQSNLPTSSSYGKRLINHVQMLLKPSSHSQRTSFRLS</sequence>
<evidence type="ECO:0000313" key="2">
    <source>
        <dbReference type="EMBL" id="CAF0844178.1"/>
    </source>
</evidence>
<keyword evidence="4" id="KW-1185">Reference proteome</keyword>
<dbReference type="EMBL" id="CAJNOJ010000021">
    <property type="protein sequence ID" value="CAF0844178.1"/>
    <property type="molecule type" value="Genomic_DNA"/>
</dbReference>
<evidence type="ECO:0000313" key="4">
    <source>
        <dbReference type="Proteomes" id="UP000663828"/>
    </source>
</evidence>
<comment type="caution">
    <text evidence="3">The sequence shown here is derived from an EMBL/GenBank/DDBJ whole genome shotgun (WGS) entry which is preliminary data.</text>
</comment>
<feature type="compositionally biased region" description="Basic and acidic residues" evidence="1">
    <location>
        <begin position="45"/>
        <end position="54"/>
    </location>
</feature>
<feature type="compositionally biased region" description="Polar residues" evidence="1">
    <location>
        <begin position="250"/>
        <end position="268"/>
    </location>
</feature>
<accession>A0A816CFK6</accession>
<dbReference type="Proteomes" id="UP000663828">
    <property type="component" value="Unassembled WGS sequence"/>
</dbReference>
<feature type="region of interest" description="Disordered" evidence="1">
    <location>
        <begin position="39"/>
        <end position="62"/>
    </location>
</feature>
<dbReference type="Proteomes" id="UP000663852">
    <property type="component" value="Unassembled WGS sequence"/>
</dbReference>
<gene>
    <name evidence="2" type="ORF">EDS130_LOCUS6980</name>
    <name evidence="3" type="ORF">XAT740_LOCUS50206</name>
</gene>
<dbReference type="EMBL" id="CAJNOR010007632">
    <property type="protein sequence ID" value="CAF1620720.1"/>
    <property type="molecule type" value="Genomic_DNA"/>
</dbReference>
<feature type="region of interest" description="Disordered" evidence="1">
    <location>
        <begin position="248"/>
        <end position="268"/>
    </location>
</feature>
<reference evidence="3" key="1">
    <citation type="submission" date="2021-02" db="EMBL/GenBank/DDBJ databases">
        <authorList>
            <person name="Nowell W R."/>
        </authorList>
    </citation>
    <scope>NUCLEOTIDE SEQUENCE</scope>
</reference>
<proteinExistence type="predicted"/>
<evidence type="ECO:0000256" key="1">
    <source>
        <dbReference type="SAM" id="MobiDB-lite"/>
    </source>
</evidence>
<evidence type="ECO:0000313" key="3">
    <source>
        <dbReference type="EMBL" id="CAF1620720.1"/>
    </source>
</evidence>
<dbReference type="AlphaFoldDB" id="A0A816CFK6"/>
<organism evidence="3 4">
    <name type="scientific">Adineta ricciae</name>
    <name type="common">Rotifer</name>
    <dbReference type="NCBI Taxonomy" id="249248"/>
    <lineage>
        <taxon>Eukaryota</taxon>
        <taxon>Metazoa</taxon>
        <taxon>Spiralia</taxon>
        <taxon>Gnathifera</taxon>
        <taxon>Rotifera</taxon>
        <taxon>Eurotatoria</taxon>
        <taxon>Bdelloidea</taxon>
        <taxon>Adinetida</taxon>
        <taxon>Adinetidae</taxon>
        <taxon>Adineta</taxon>
    </lineage>
</organism>